<dbReference type="AlphaFoldDB" id="A0A840LE99"/>
<sequence>MLKFLFLILLLGLVFFLLGVKHSRPAQPRKEAPEPKPTAAPQDMVSCAQCGLHLPAEEALPGRGGLFCSALHRQAYEAEHGGGA</sequence>
<gene>
    <name evidence="1" type="ORF">HNP55_003852</name>
</gene>
<comment type="caution">
    <text evidence="1">The sequence shown here is derived from an EMBL/GenBank/DDBJ whole genome shotgun (WGS) entry which is preliminary data.</text>
</comment>
<dbReference type="NCBIfam" id="NF041023">
    <property type="entry name" value="PP0621_fam"/>
    <property type="match status" value="1"/>
</dbReference>
<dbReference type="InterPro" id="IPR049708">
    <property type="entry name" value="PP0621-like"/>
</dbReference>
<proteinExistence type="predicted"/>
<reference evidence="1 2" key="1">
    <citation type="submission" date="2020-08" db="EMBL/GenBank/DDBJ databases">
        <title>Functional genomics of gut bacteria from endangered species of beetles.</title>
        <authorList>
            <person name="Carlos-Shanley C."/>
        </authorList>
    </citation>
    <scope>NUCLEOTIDE SEQUENCE [LARGE SCALE GENOMIC DNA]</scope>
    <source>
        <strain evidence="1 2">S00239</strain>
    </source>
</reference>
<organism evidence="1 2">
    <name type="scientific">Roseateles oligotrophus</name>
    <dbReference type="NCBI Taxonomy" id="1769250"/>
    <lineage>
        <taxon>Bacteria</taxon>
        <taxon>Pseudomonadati</taxon>
        <taxon>Pseudomonadota</taxon>
        <taxon>Betaproteobacteria</taxon>
        <taxon>Burkholderiales</taxon>
        <taxon>Sphaerotilaceae</taxon>
        <taxon>Roseateles</taxon>
    </lineage>
</organism>
<accession>A0A840LE99</accession>
<evidence type="ECO:0000313" key="2">
    <source>
        <dbReference type="Proteomes" id="UP000562027"/>
    </source>
</evidence>
<dbReference type="RefSeq" id="WP_184303103.1">
    <property type="nucleotide sequence ID" value="NZ_JACHLP010000008.1"/>
</dbReference>
<dbReference type="EMBL" id="JACHLP010000008">
    <property type="protein sequence ID" value="MBB4845305.1"/>
    <property type="molecule type" value="Genomic_DNA"/>
</dbReference>
<keyword evidence="2" id="KW-1185">Reference proteome</keyword>
<protein>
    <submittedName>
        <fullName evidence="1">Uncharacterized protein</fullName>
    </submittedName>
</protein>
<name>A0A840LE99_9BURK</name>
<dbReference type="Proteomes" id="UP000562027">
    <property type="component" value="Unassembled WGS sequence"/>
</dbReference>
<evidence type="ECO:0000313" key="1">
    <source>
        <dbReference type="EMBL" id="MBB4845305.1"/>
    </source>
</evidence>